<dbReference type="SUPFAM" id="SSF53335">
    <property type="entry name" value="S-adenosyl-L-methionine-dependent methyltransferases"/>
    <property type="match status" value="1"/>
</dbReference>
<feature type="domain" description="O-methyltransferase C-terminal" evidence="4">
    <location>
        <begin position="166"/>
        <end position="348"/>
    </location>
</feature>
<dbReference type="PANTHER" id="PTHR43712">
    <property type="entry name" value="PUTATIVE (AFU_ORTHOLOGUE AFUA_4G14580)-RELATED"/>
    <property type="match status" value="1"/>
</dbReference>
<dbReference type="Gene3D" id="1.10.10.10">
    <property type="entry name" value="Winged helix-like DNA-binding domain superfamily/Winged helix DNA-binding domain"/>
    <property type="match status" value="1"/>
</dbReference>
<dbReference type="EMBL" id="JBHTJV010000025">
    <property type="protein sequence ID" value="MFD0917803.1"/>
    <property type="molecule type" value="Genomic_DNA"/>
</dbReference>
<gene>
    <name evidence="6" type="ORF">ACFQ14_15470</name>
</gene>
<keyword evidence="7" id="KW-1185">Reference proteome</keyword>
<evidence type="ECO:0000313" key="7">
    <source>
        <dbReference type="Proteomes" id="UP001597101"/>
    </source>
</evidence>
<dbReference type="GO" id="GO:0008168">
    <property type="term" value="F:methyltransferase activity"/>
    <property type="evidence" value="ECO:0007669"/>
    <property type="project" value="UniProtKB-KW"/>
</dbReference>
<evidence type="ECO:0000256" key="2">
    <source>
        <dbReference type="ARBA" id="ARBA00022679"/>
    </source>
</evidence>
<dbReference type="PANTHER" id="PTHR43712:SF2">
    <property type="entry name" value="O-METHYLTRANSFERASE CICE"/>
    <property type="match status" value="1"/>
</dbReference>
<name>A0ABW3FJ34_9HYPH</name>
<dbReference type="InterPro" id="IPR001077">
    <property type="entry name" value="COMT_C"/>
</dbReference>
<evidence type="ECO:0000259" key="4">
    <source>
        <dbReference type="Pfam" id="PF00891"/>
    </source>
</evidence>
<reference evidence="7" key="1">
    <citation type="journal article" date="2019" name="Int. J. Syst. Evol. Microbiol.">
        <title>The Global Catalogue of Microorganisms (GCM) 10K type strain sequencing project: providing services to taxonomists for standard genome sequencing and annotation.</title>
        <authorList>
            <consortium name="The Broad Institute Genomics Platform"/>
            <consortium name="The Broad Institute Genome Sequencing Center for Infectious Disease"/>
            <person name="Wu L."/>
            <person name="Ma J."/>
        </authorList>
    </citation>
    <scope>NUCLEOTIDE SEQUENCE [LARGE SCALE GENOMIC DNA]</scope>
    <source>
        <strain evidence="7">CCUG 60023</strain>
    </source>
</reference>
<evidence type="ECO:0000256" key="1">
    <source>
        <dbReference type="ARBA" id="ARBA00022603"/>
    </source>
</evidence>
<evidence type="ECO:0000313" key="6">
    <source>
        <dbReference type="EMBL" id="MFD0917803.1"/>
    </source>
</evidence>
<keyword evidence="1 6" id="KW-0489">Methyltransferase</keyword>
<comment type="caution">
    <text evidence="6">The sequence shown here is derived from an EMBL/GenBank/DDBJ whole genome shotgun (WGS) entry which is preliminary data.</text>
</comment>
<dbReference type="Pfam" id="PF08100">
    <property type="entry name" value="Dimerisation"/>
    <property type="match status" value="1"/>
</dbReference>
<dbReference type="Gene3D" id="3.40.50.150">
    <property type="entry name" value="Vaccinia Virus protein VP39"/>
    <property type="match status" value="1"/>
</dbReference>
<sequence>MSLYESWLDFREKCLTSKRFHDFAIRFPLTRPVVRKRQSELFDLVSGFVYSQILASCVELNIFSHVAGKGRTIASLAGTLKLPEDETRRLLDGAVSLRLLEKIEDRYRLGDLGAALSINKGVLAMIRHHGALYKDLTDPVELLRGGRRETNLSRYWDYAMSEDPVRSDDADVAPYSELMSESQIMVAEEIAACFHFADYETLLDVGGGQGTFLRTIAPHAEHLDLMLFDLPAVAARAEKQFADAGFGDRIVCHGGSFFDDPLPVGADLVSLVRIVHDHDDEPAQKIVQAVYDCLPKGGTLILCEPMSTGGSAHRIADAYFNFYLYAMGSGRPRSPQMLTNMLESCGFSSVRLVPTRAPLITSILCAQK</sequence>
<evidence type="ECO:0000256" key="3">
    <source>
        <dbReference type="ARBA" id="ARBA00022691"/>
    </source>
</evidence>
<dbReference type="GO" id="GO:0032259">
    <property type="term" value="P:methylation"/>
    <property type="evidence" value="ECO:0007669"/>
    <property type="project" value="UniProtKB-KW"/>
</dbReference>
<dbReference type="RefSeq" id="WP_377213653.1">
    <property type="nucleotide sequence ID" value="NZ_JBHTJV010000025.1"/>
</dbReference>
<dbReference type="SUPFAM" id="SSF46785">
    <property type="entry name" value="Winged helix' DNA-binding domain"/>
    <property type="match status" value="1"/>
</dbReference>
<dbReference type="InterPro" id="IPR012967">
    <property type="entry name" value="COMT_dimerisation"/>
</dbReference>
<keyword evidence="3" id="KW-0949">S-adenosyl-L-methionine</keyword>
<dbReference type="InterPro" id="IPR036390">
    <property type="entry name" value="WH_DNA-bd_sf"/>
</dbReference>
<protein>
    <submittedName>
        <fullName evidence="6">Methyltransferase</fullName>
    </submittedName>
</protein>
<organism evidence="6 7">
    <name type="scientific">Pseudahrensia aquimaris</name>
    <dbReference type="NCBI Taxonomy" id="744461"/>
    <lineage>
        <taxon>Bacteria</taxon>
        <taxon>Pseudomonadati</taxon>
        <taxon>Pseudomonadota</taxon>
        <taxon>Alphaproteobacteria</taxon>
        <taxon>Hyphomicrobiales</taxon>
        <taxon>Ahrensiaceae</taxon>
        <taxon>Pseudahrensia</taxon>
    </lineage>
</organism>
<dbReference type="PIRSF" id="PIRSF005739">
    <property type="entry name" value="O-mtase"/>
    <property type="match status" value="1"/>
</dbReference>
<accession>A0ABW3FJ34</accession>
<dbReference type="InterPro" id="IPR016461">
    <property type="entry name" value="COMT-like"/>
</dbReference>
<dbReference type="PROSITE" id="PS51683">
    <property type="entry name" value="SAM_OMT_II"/>
    <property type="match status" value="1"/>
</dbReference>
<dbReference type="Proteomes" id="UP001597101">
    <property type="component" value="Unassembled WGS sequence"/>
</dbReference>
<feature type="domain" description="O-methyltransferase dimerisation" evidence="5">
    <location>
        <begin position="43"/>
        <end position="115"/>
    </location>
</feature>
<dbReference type="InterPro" id="IPR036388">
    <property type="entry name" value="WH-like_DNA-bd_sf"/>
</dbReference>
<keyword evidence="2" id="KW-0808">Transferase</keyword>
<dbReference type="InterPro" id="IPR029063">
    <property type="entry name" value="SAM-dependent_MTases_sf"/>
</dbReference>
<proteinExistence type="predicted"/>
<dbReference type="Pfam" id="PF00891">
    <property type="entry name" value="Methyltransf_2"/>
    <property type="match status" value="1"/>
</dbReference>
<evidence type="ECO:0000259" key="5">
    <source>
        <dbReference type="Pfam" id="PF08100"/>
    </source>
</evidence>
<dbReference type="CDD" id="cd02440">
    <property type="entry name" value="AdoMet_MTases"/>
    <property type="match status" value="1"/>
</dbReference>